<evidence type="ECO:0000256" key="2">
    <source>
        <dbReference type="ARBA" id="ARBA00023125"/>
    </source>
</evidence>
<name>A0A5R8K9T2_9BACT</name>
<reference evidence="6 7" key="1">
    <citation type="submission" date="2019-05" db="EMBL/GenBank/DDBJ databases">
        <title>Verrucobacter flavum gen. nov., sp. nov. a new member of the family Verrucomicrobiaceae.</title>
        <authorList>
            <person name="Szuroczki S."/>
            <person name="Abbaszade G."/>
            <person name="Szabo A."/>
            <person name="Felfoldi T."/>
            <person name="Schumann P."/>
            <person name="Boka K."/>
            <person name="Keki Z."/>
            <person name="Toumi M."/>
            <person name="Toth E."/>
        </authorList>
    </citation>
    <scope>NUCLEOTIDE SEQUENCE [LARGE SCALE GENOMIC DNA]</scope>
    <source>
        <strain evidence="6 7">MG-N-17</strain>
    </source>
</reference>
<dbReference type="GO" id="GO:0003677">
    <property type="term" value="F:DNA binding"/>
    <property type="evidence" value="ECO:0007669"/>
    <property type="project" value="UniProtKB-KW"/>
</dbReference>
<evidence type="ECO:0000256" key="3">
    <source>
        <dbReference type="PROSITE-ProRule" id="PRU00169"/>
    </source>
</evidence>
<protein>
    <submittedName>
        <fullName evidence="6">Response regulator transcription factor</fullName>
    </submittedName>
</protein>
<evidence type="ECO:0000313" key="6">
    <source>
        <dbReference type="EMBL" id="TLD69046.1"/>
    </source>
</evidence>
<dbReference type="SUPFAM" id="SSF52172">
    <property type="entry name" value="CheY-like"/>
    <property type="match status" value="1"/>
</dbReference>
<keyword evidence="7" id="KW-1185">Reference proteome</keyword>
<dbReference type="PRINTS" id="PR00038">
    <property type="entry name" value="HTHLUXR"/>
</dbReference>
<dbReference type="Proteomes" id="UP000306196">
    <property type="component" value="Unassembled WGS sequence"/>
</dbReference>
<evidence type="ECO:0000313" key="7">
    <source>
        <dbReference type="Proteomes" id="UP000306196"/>
    </source>
</evidence>
<evidence type="ECO:0000256" key="1">
    <source>
        <dbReference type="ARBA" id="ARBA00022553"/>
    </source>
</evidence>
<keyword evidence="1 3" id="KW-0597">Phosphoprotein</keyword>
<dbReference type="CDD" id="cd06170">
    <property type="entry name" value="LuxR_C_like"/>
    <property type="match status" value="1"/>
</dbReference>
<dbReference type="RefSeq" id="WP_138087970.1">
    <property type="nucleotide sequence ID" value="NZ_VAUV01000016.1"/>
</dbReference>
<dbReference type="Gene3D" id="3.40.50.2300">
    <property type="match status" value="1"/>
</dbReference>
<dbReference type="InterPro" id="IPR039420">
    <property type="entry name" value="WalR-like"/>
</dbReference>
<feature type="modified residue" description="4-aspartylphosphate" evidence="3">
    <location>
        <position position="55"/>
    </location>
</feature>
<dbReference type="SMART" id="SM00421">
    <property type="entry name" value="HTH_LUXR"/>
    <property type="match status" value="1"/>
</dbReference>
<evidence type="ECO:0000259" key="4">
    <source>
        <dbReference type="PROSITE" id="PS50043"/>
    </source>
</evidence>
<proteinExistence type="predicted"/>
<dbReference type="InterPro" id="IPR001789">
    <property type="entry name" value="Sig_transdc_resp-reg_receiver"/>
</dbReference>
<dbReference type="CDD" id="cd17535">
    <property type="entry name" value="REC_NarL-like"/>
    <property type="match status" value="1"/>
</dbReference>
<dbReference type="InterPro" id="IPR058245">
    <property type="entry name" value="NreC/VraR/RcsB-like_REC"/>
</dbReference>
<feature type="domain" description="HTH luxR-type" evidence="4">
    <location>
        <begin position="136"/>
        <end position="201"/>
    </location>
</feature>
<sequence>MSIRILIIDDHFVQRLGLTVAINNEKDLRIAGQGGSVAEAVALYEKLKPDVTLMDFSLPDGTGVEAVKRIREKHDDAQILMLTVLDGEEDVFRASDAGAAGYLTKSADVKTLIAAIREVANGGTFFSESARAKIEARMKREPLTRRELEIVHLIVEGLANKEIGGRLGITEGTVKLHVAKVLTKTGAPDRTRAAILAVERGLVRLGG</sequence>
<dbReference type="InterPro" id="IPR000792">
    <property type="entry name" value="Tscrpt_reg_LuxR_C"/>
</dbReference>
<dbReference type="InterPro" id="IPR011006">
    <property type="entry name" value="CheY-like_superfamily"/>
</dbReference>
<comment type="caution">
    <text evidence="6">The sequence shown here is derived from an EMBL/GenBank/DDBJ whole genome shotgun (WGS) entry which is preliminary data.</text>
</comment>
<dbReference type="PROSITE" id="PS50110">
    <property type="entry name" value="RESPONSE_REGULATORY"/>
    <property type="match status" value="1"/>
</dbReference>
<feature type="domain" description="Response regulatory" evidence="5">
    <location>
        <begin position="4"/>
        <end position="120"/>
    </location>
</feature>
<dbReference type="Pfam" id="PF00196">
    <property type="entry name" value="GerE"/>
    <property type="match status" value="1"/>
</dbReference>
<dbReference type="Pfam" id="PF00072">
    <property type="entry name" value="Response_reg"/>
    <property type="match status" value="1"/>
</dbReference>
<dbReference type="PROSITE" id="PS50043">
    <property type="entry name" value="HTH_LUXR_2"/>
    <property type="match status" value="1"/>
</dbReference>
<dbReference type="GO" id="GO:0000160">
    <property type="term" value="P:phosphorelay signal transduction system"/>
    <property type="evidence" value="ECO:0007669"/>
    <property type="project" value="InterPro"/>
</dbReference>
<dbReference type="InterPro" id="IPR016032">
    <property type="entry name" value="Sig_transdc_resp-reg_C-effctor"/>
</dbReference>
<dbReference type="PANTHER" id="PTHR43214:SF43">
    <property type="entry name" value="TWO-COMPONENT RESPONSE REGULATOR"/>
    <property type="match status" value="1"/>
</dbReference>
<dbReference type="GO" id="GO:0006355">
    <property type="term" value="P:regulation of DNA-templated transcription"/>
    <property type="evidence" value="ECO:0007669"/>
    <property type="project" value="InterPro"/>
</dbReference>
<dbReference type="OrthoDB" id="259454at2"/>
<gene>
    <name evidence="6" type="ORF">FEM03_19450</name>
</gene>
<keyword evidence="2" id="KW-0238">DNA-binding</keyword>
<dbReference type="AlphaFoldDB" id="A0A5R8K9T2"/>
<organism evidence="6 7">
    <name type="scientific">Phragmitibacter flavus</name>
    <dbReference type="NCBI Taxonomy" id="2576071"/>
    <lineage>
        <taxon>Bacteria</taxon>
        <taxon>Pseudomonadati</taxon>
        <taxon>Verrucomicrobiota</taxon>
        <taxon>Verrucomicrobiia</taxon>
        <taxon>Verrucomicrobiales</taxon>
        <taxon>Verrucomicrobiaceae</taxon>
        <taxon>Phragmitibacter</taxon>
    </lineage>
</organism>
<evidence type="ECO:0000259" key="5">
    <source>
        <dbReference type="PROSITE" id="PS50110"/>
    </source>
</evidence>
<dbReference type="PANTHER" id="PTHR43214">
    <property type="entry name" value="TWO-COMPONENT RESPONSE REGULATOR"/>
    <property type="match status" value="1"/>
</dbReference>
<accession>A0A5R8K9T2</accession>
<dbReference type="EMBL" id="VAUV01000016">
    <property type="protein sequence ID" value="TLD69046.1"/>
    <property type="molecule type" value="Genomic_DNA"/>
</dbReference>
<dbReference type="SMART" id="SM00448">
    <property type="entry name" value="REC"/>
    <property type="match status" value="1"/>
</dbReference>
<dbReference type="SUPFAM" id="SSF46894">
    <property type="entry name" value="C-terminal effector domain of the bipartite response regulators"/>
    <property type="match status" value="1"/>
</dbReference>